<gene>
    <name evidence="1" type="ORF">ACFVKH_03440</name>
</gene>
<name>A0ABW6IAY4_9CYAN</name>
<reference evidence="1 2" key="1">
    <citation type="submission" date="2024-10" db="EMBL/GenBank/DDBJ databases">
        <authorList>
            <person name="Ratan Roy A."/>
            <person name="Morales Sandoval P.H."/>
            <person name="De Los Santos Villalobos S."/>
            <person name="Chakraborty S."/>
            <person name="Mukherjee J."/>
        </authorList>
    </citation>
    <scope>NUCLEOTIDE SEQUENCE [LARGE SCALE GENOMIC DNA]</scope>
    <source>
        <strain evidence="1 2">S1</strain>
    </source>
</reference>
<keyword evidence="2" id="KW-1185">Reference proteome</keyword>
<proteinExistence type="predicted"/>
<dbReference type="RefSeq" id="WP_377961639.1">
    <property type="nucleotide sequence ID" value="NZ_JBHZOL010000021.1"/>
</dbReference>
<evidence type="ECO:0000313" key="1">
    <source>
        <dbReference type="EMBL" id="MFE4105317.1"/>
    </source>
</evidence>
<evidence type="ECO:0000313" key="2">
    <source>
        <dbReference type="Proteomes" id="UP001600165"/>
    </source>
</evidence>
<sequence length="58" mass="6507">MEELSSLIIVAPLPIAAFVPSPPDSHQRSLQLINYFLAIQLLWFLRVPLGQPRSLPLV</sequence>
<dbReference type="EMBL" id="JBHZOL010000021">
    <property type="protein sequence ID" value="MFE4105317.1"/>
    <property type="molecule type" value="Genomic_DNA"/>
</dbReference>
<dbReference type="Proteomes" id="UP001600165">
    <property type="component" value="Unassembled WGS sequence"/>
</dbReference>
<organism evidence="1 2">
    <name type="scientific">Almyronema epifaneia S1</name>
    <dbReference type="NCBI Taxonomy" id="2991925"/>
    <lineage>
        <taxon>Bacteria</taxon>
        <taxon>Bacillati</taxon>
        <taxon>Cyanobacteriota</taxon>
        <taxon>Cyanophyceae</taxon>
        <taxon>Nodosilineales</taxon>
        <taxon>Nodosilineaceae</taxon>
        <taxon>Almyronema</taxon>
        <taxon>Almyronema epifaneia</taxon>
    </lineage>
</organism>
<protein>
    <submittedName>
        <fullName evidence="1">Uncharacterized protein</fullName>
    </submittedName>
</protein>
<comment type="caution">
    <text evidence="1">The sequence shown here is derived from an EMBL/GenBank/DDBJ whole genome shotgun (WGS) entry which is preliminary data.</text>
</comment>
<accession>A0ABW6IAY4</accession>